<dbReference type="InterPro" id="IPR016576">
    <property type="entry name" value="Ribosomal_mL63"/>
</dbReference>
<protein>
    <recommendedName>
        <fullName evidence="3">Ribosomal protein 63, mitochondrial</fullName>
    </recommendedName>
</protein>
<proteinExistence type="predicted"/>
<dbReference type="PANTHER" id="PTHR14520">
    <property type="entry name" value="MITOCHONDRIAL RIBOSOMAL PROTEIN 63"/>
    <property type="match status" value="1"/>
</dbReference>
<feature type="region of interest" description="Disordered" evidence="1">
    <location>
        <begin position="1"/>
        <end position="37"/>
    </location>
</feature>
<dbReference type="eggNOG" id="ENOG502S44A">
    <property type="taxonomic scope" value="Eukaryota"/>
</dbReference>
<evidence type="ECO:0008006" key="3">
    <source>
        <dbReference type="Google" id="ProtNLM"/>
    </source>
</evidence>
<evidence type="ECO:0000256" key="1">
    <source>
        <dbReference type="SAM" id="MobiDB-lite"/>
    </source>
</evidence>
<dbReference type="GO" id="GO:0005761">
    <property type="term" value="C:mitochondrial ribosome"/>
    <property type="evidence" value="ECO:0007669"/>
    <property type="project" value="InterPro"/>
</dbReference>
<organism>
    <name type="scientific">Branchiostoma floridae</name>
    <name type="common">Florida lancelet</name>
    <name type="synonym">Amphioxus</name>
    <dbReference type="NCBI Taxonomy" id="7739"/>
    <lineage>
        <taxon>Eukaryota</taxon>
        <taxon>Metazoa</taxon>
        <taxon>Chordata</taxon>
        <taxon>Cephalochordata</taxon>
        <taxon>Leptocardii</taxon>
        <taxon>Amphioxiformes</taxon>
        <taxon>Branchiostomatidae</taxon>
        <taxon>Branchiostoma</taxon>
    </lineage>
</organism>
<dbReference type="STRING" id="7739.C3XWI1"/>
<reference evidence="2" key="1">
    <citation type="journal article" date="2008" name="Nature">
        <title>The amphioxus genome and the evolution of the chordate karyotype.</title>
        <authorList>
            <consortium name="US DOE Joint Genome Institute (JGI-PGF)"/>
            <person name="Putnam N.H."/>
            <person name="Butts T."/>
            <person name="Ferrier D.E.K."/>
            <person name="Furlong R.F."/>
            <person name="Hellsten U."/>
            <person name="Kawashima T."/>
            <person name="Robinson-Rechavi M."/>
            <person name="Shoguchi E."/>
            <person name="Terry A."/>
            <person name="Yu J.-K."/>
            <person name="Benito-Gutierrez E.L."/>
            <person name="Dubchak I."/>
            <person name="Garcia-Fernandez J."/>
            <person name="Gibson-Brown J.J."/>
            <person name="Grigoriev I.V."/>
            <person name="Horton A.C."/>
            <person name="de Jong P.J."/>
            <person name="Jurka J."/>
            <person name="Kapitonov V.V."/>
            <person name="Kohara Y."/>
            <person name="Kuroki Y."/>
            <person name="Lindquist E."/>
            <person name="Lucas S."/>
            <person name="Osoegawa K."/>
            <person name="Pennacchio L.A."/>
            <person name="Salamov A.A."/>
            <person name="Satou Y."/>
            <person name="Sauka-Spengler T."/>
            <person name="Schmutz J."/>
            <person name="Shin-I T."/>
            <person name="Toyoda A."/>
            <person name="Bronner-Fraser M."/>
            <person name="Fujiyama A."/>
            <person name="Holland L.Z."/>
            <person name="Holland P.W.H."/>
            <person name="Satoh N."/>
            <person name="Rokhsar D.S."/>
        </authorList>
    </citation>
    <scope>NUCLEOTIDE SEQUENCE [LARGE SCALE GENOMIC DNA]</scope>
    <source>
        <strain evidence="2">S238N-H82</strain>
        <tissue evidence="2">Testes</tissue>
    </source>
</reference>
<gene>
    <name evidence="2" type="ORF">BRAFLDRAFT_117077</name>
</gene>
<evidence type="ECO:0000313" key="2">
    <source>
        <dbReference type="EMBL" id="EEN67714.1"/>
    </source>
</evidence>
<name>C3XWI1_BRAFL</name>
<dbReference type="EMBL" id="GG666471">
    <property type="protein sequence ID" value="EEN67714.1"/>
    <property type="molecule type" value="Genomic_DNA"/>
</dbReference>
<dbReference type="InParanoid" id="C3XWI1"/>
<dbReference type="AlphaFoldDB" id="C3XWI1"/>
<dbReference type="Pfam" id="PF14978">
    <property type="entry name" value="MRP-63"/>
    <property type="match status" value="1"/>
</dbReference>
<sequence length="187" mass="22563">MLGYHTLENGEEEAERPSGNASNLAQEVENTEHEAREVRGGRRYKIMRLSMVLAYLPKTVRGMRYKWYFNTEHVPGKQWTGKHRRWRPITLTMKRNTVKRLRWEAETEKYLSTCHLSQAEEACIDEESRAKKASEEYFDRRYRARMPAHKFIQDQLDHLNINKRWADPQEYQRDIPIRKKKSYLDFK</sequence>
<accession>C3XWI1</accession>
<dbReference type="PANTHER" id="PTHR14520:SF4">
    <property type="entry name" value="LARGE RIBOSOMAL SUBUNIT PROTEIN ML63"/>
    <property type="match status" value="1"/>
</dbReference>